<dbReference type="Pfam" id="PF00072">
    <property type="entry name" value="Response_reg"/>
    <property type="match status" value="1"/>
</dbReference>
<dbReference type="InterPro" id="IPR037522">
    <property type="entry name" value="HD_GYP_dom"/>
</dbReference>
<dbReference type="OrthoDB" id="9798833at2"/>
<comment type="function">
    <text evidence="2">May play the central regulatory role in sporulation. It may be an element of the effector pathway responsible for the activation of sporulation genes in response to nutritional stress. Spo0A may act in concert with spo0H (a sigma factor) to control the expression of some genes that are critical to the sporulation process.</text>
</comment>
<dbReference type="Gene3D" id="3.40.50.2300">
    <property type="match status" value="1"/>
</dbReference>
<dbReference type="SMART" id="SM00471">
    <property type="entry name" value="HDc"/>
    <property type="match status" value="1"/>
</dbReference>
<dbReference type="InterPro" id="IPR003607">
    <property type="entry name" value="HD/PDEase_dom"/>
</dbReference>
<sequence length="369" mass="41467">MSLFAYNTPRIMIIDDTPHNLKLLEKLLGAKGYLISAFLDGAIALKAAAVKPPDLVLLDINMPGLNGFEVCARFKADKTLESIPIIFLSALNEVSDKIKAFQFGGVDYITKPFQIEEIHARVKTHIQIRELQKSLALHNNNLQGLLNEQLKEIFATKEALYKTQLATILAFSKLAEVRDDETGQHIERTRVFCRMLTEQLRDQGAGDSNLDNIFVENIYYASSLHDIGKVAIPDDILLKPGKLTAQEFEIMKTHTVIGATTLQTMLEHYPENRLIRMAVDISQSHHEKWDGSGYPQNLKGQAIPLSARIMALADVYDALTSVRRYKPAFSHKKSLDIILEGRGVHFDPDVVDAFLVLEDKFRVIKEQSA</sequence>
<dbReference type="Gene3D" id="1.10.3210.10">
    <property type="entry name" value="Hypothetical protein af1432"/>
    <property type="match status" value="1"/>
</dbReference>
<dbReference type="PANTHER" id="PTHR45228:SF5">
    <property type="entry name" value="CYCLIC DI-GMP PHOSPHODIESTERASE VC_1348-RELATED"/>
    <property type="match status" value="1"/>
</dbReference>
<dbReference type="HOGENOM" id="CLU_000445_92_10_9"/>
<reference evidence="6 7" key="1">
    <citation type="submission" date="2011-11" db="EMBL/GenBank/DDBJ databases">
        <title>The Noncontiguous Finished genome of Desulfosporosinus youngiae DSM 17734.</title>
        <authorList>
            <consortium name="US DOE Joint Genome Institute (JGI-PGF)"/>
            <person name="Lucas S."/>
            <person name="Han J."/>
            <person name="Lapidus A."/>
            <person name="Cheng J.-F."/>
            <person name="Goodwin L."/>
            <person name="Pitluck S."/>
            <person name="Peters L."/>
            <person name="Ovchinnikova G."/>
            <person name="Lu M."/>
            <person name="Land M.L."/>
            <person name="Hauser L."/>
            <person name="Pester M."/>
            <person name="Spring S."/>
            <person name="Ollivier B."/>
            <person name="Rattei T."/>
            <person name="Klenk H.-P."/>
            <person name="Wagner M."/>
            <person name="Loy A."/>
            <person name="Woyke T.J."/>
        </authorList>
    </citation>
    <scope>NUCLEOTIDE SEQUENCE [LARGE SCALE GENOMIC DNA]</scope>
    <source>
        <strain evidence="6 7">DSM 17734</strain>
    </source>
</reference>
<dbReference type="CDD" id="cd19920">
    <property type="entry name" value="REC_PA4781-like"/>
    <property type="match status" value="1"/>
</dbReference>
<dbReference type="InterPro" id="IPR011006">
    <property type="entry name" value="CheY-like_superfamily"/>
</dbReference>
<evidence type="ECO:0000313" key="7">
    <source>
        <dbReference type="Proteomes" id="UP000005104"/>
    </source>
</evidence>
<evidence type="ECO:0000256" key="3">
    <source>
        <dbReference type="PROSITE-ProRule" id="PRU00169"/>
    </source>
</evidence>
<gene>
    <name evidence="6" type="ORF">DesyoDRAFT_2199</name>
</gene>
<feature type="domain" description="Response regulatory" evidence="4">
    <location>
        <begin position="10"/>
        <end position="126"/>
    </location>
</feature>
<evidence type="ECO:0000259" key="4">
    <source>
        <dbReference type="PROSITE" id="PS50110"/>
    </source>
</evidence>
<name>H5Y3P0_9FIRM</name>
<dbReference type="Proteomes" id="UP000005104">
    <property type="component" value="Chromosome"/>
</dbReference>
<dbReference type="RefSeq" id="WP_007782841.1">
    <property type="nucleotide sequence ID" value="NZ_CM001441.1"/>
</dbReference>
<dbReference type="InterPro" id="IPR052020">
    <property type="entry name" value="Cyclic_di-GMP/3'3'-cGAMP_PDE"/>
</dbReference>
<dbReference type="PROSITE" id="PS51832">
    <property type="entry name" value="HD_GYP"/>
    <property type="match status" value="1"/>
</dbReference>
<dbReference type="SUPFAM" id="SSF109604">
    <property type="entry name" value="HD-domain/PDEase-like"/>
    <property type="match status" value="1"/>
</dbReference>
<evidence type="ECO:0000259" key="5">
    <source>
        <dbReference type="PROSITE" id="PS51832"/>
    </source>
</evidence>
<dbReference type="GO" id="GO:0000160">
    <property type="term" value="P:phosphorelay signal transduction system"/>
    <property type="evidence" value="ECO:0007669"/>
    <property type="project" value="InterPro"/>
</dbReference>
<dbReference type="eggNOG" id="COG3437">
    <property type="taxonomic scope" value="Bacteria"/>
</dbReference>
<evidence type="ECO:0000256" key="2">
    <source>
        <dbReference type="ARBA" id="ARBA00024867"/>
    </source>
</evidence>
<dbReference type="SUPFAM" id="SSF52172">
    <property type="entry name" value="CheY-like"/>
    <property type="match status" value="1"/>
</dbReference>
<dbReference type="SMART" id="SM00448">
    <property type="entry name" value="REC"/>
    <property type="match status" value="1"/>
</dbReference>
<accession>H5Y3P0</accession>
<keyword evidence="3" id="KW-0597">Phosphoprotein</keyword>
<organism evidence="6 7">
    <name type="scientific">Desulfosporosinus youngiae DSM 17734</name>
    <dbReference type="NCBI Taxonomy" id="768710"/>
    <lineage>
        <taxon>Bacteria</taxon>
        <taxon>Bacillati</taxon>
        <taxon>Bacillota</taxon>
        <taxon>Clostridia</taxon>
        <taxon>Eubacteriales</taxon>
        <taxon>Desulfitobacteriaceae</taxon>
        <taxon>Desulfosporosinus</taxon>
    </lineage>
</organism>
<dbReference type="InterPro" id="IPR001789">
    <property type="entry name" value="Sig_transdc_resp-reg_receiver"/>
</dbReference>
<feature type="modified residue" description="4-aspartylphosphate" evidence="3">
    <location>
        <position position="59"/>
    </location>
</feature>
<protein>
    <recommendedName>
        <fullName evidence="1">Stage 0 sporulation protein A homolog</fullName>
    </recommendedName>
</protein>
<evidence type="ECO:0000256" key="1">
    <source>
        <dbReference type="ARBA" id="ARBA00018672"/>
    </source>
</evidence>
<proteinExistence type="predicted"/>
<keyword evidence="7" id="KW-1185">Reference proteome</keyword>
<dbReference type="Pfam" id="PF13487">
    <property type="entry name" value="HD_5"/>
    <property type="match status" value="1"/>
</dbReference>
<dbReference type="PROSITE" id="PS50110">
    <property type="entry name" value="RESPONSE_REGULATORY"/>
    <property type="match status" value="1"/>
</dbReference>
<feature type="domain" description="HD-GYP" evidence="5">
    <location>
        <begin position="160"/>
        <end position="369"/>
    </location>
</feature>
<evidence type="ECO:0000313" key="6">
    <source>
        <dbReference type="EMBL" id="EHQ89284.1"/>
    </source>
</evidence>
<dbReference type="CDD" id="cd00077">
    <property type="entry name" value="HDc"/>
    <property type="match status" value="1"/>
</dbReference>
<dbReference type="PANTHER" id="PTHR45228">
    <property type="entry name" value="CYCLIC DI-GMP PHOSPHODIESTERASE TM_0186-RELATED"/>
    <property type="match status" value="1"/>
</dbReference>
<dbReference type="STRING" id="768710.DesyoDRAFT_2199"/>
<dbReference type="EMBL" id="CM001441">
    <property type="protein sequence ID" value="EHQ89284.1"/>
    <property type="molecule type" value="Genomic_DNA"/>
</dbReference>
<dbReference type="AlphaFoldDB" id="H5Y3P0"/>